<name>A0A0E9W9J3_ANGAN</name>
<evidence type="ECO:0000313" key="1">
    <source>
        <dbReference type="EMBL" id="JAH86163.1"/>
    </source>
</evidence>
<dbReference type="EMBL" id="GBXM01022414">
    <property type="protein sequence ID" value="JAH86163.1"/>
    <property type="molecule type" value="Transcribed_RNA"/>
</dbReference>
<organism evidence="1">
    <name type="scientific">Anguilla anguilla</name>
    <name type="common">European freshwater eel</name>
    <name type="synonym">Muraena anguilla</name>
    <dbReference type="NCBI Taxonomy" id="7936"/>
    <lineage>
        <taxon>Eukaryota</taxon>
        <taxon>Metazoa</taxon>
        <taxon>Chordata</taxon>
        <taxon>Craniata</taxon>
        <taxon>Vertebrata</taxon>
        <taxon>Euteleostomi</taxon>
        <taxon>Actinopterygii</taxon>
        <taxon>Neopterygii</taxon>
        <taxon>Teleostei</taxon>
        <taxon>Anguilliformes</taxon>
        <taxon>Anguillidae</taxon>
        <taxon>Anguilla</taxon>
    </lineage>
</organism>
<accession>A0A0E9W9J3</accession>
<sequence>MLCSPPAELPTQCACFTASAGRQQAPNQSADWLVHNE</sequence>
<dbReference type="AlphaFoldDB" id="A0A0E9W9J3"/>
<protein>
    <submittedName>
        <fullName evidence="1">Uncharacterized protein</fullName>
    </submittedName>
</protein>
<reference evidence="1" key="1">
    <citation type="submission" date="2014-11" db="EMBL/GenBank/DDBJ databases">
        <authorList>
            <person name="Amaro Gonzalez C."/>
        </authorList>
    </citation>
    <scope>NUCLEOTIDE SEQUENCE</scope>
</reference>
<reference evidence="1" key="2">
    <citation type="journal article" date="2015" name="Fish Shellfish Immunol.">
        <title>Early steps in the European eel (Anguilla anguilla)-Vibrio vulnificus interaction in the gills: Role of the RtxA13 toxin.</title>
        <authorList>
            <person name="Callol A."/>
            <person name="Pajuelo D."/>
            <person name="Ebbesson L."/>
            <person name="Teles M."/>
            <person name="MacKenzie S."/>
            <person name="Amaro C."/>
        </authorList>
    </citation>
    <scope>NUCLEOTIDE SEQUENCE</scope>
</reference>
<proteinExistence type="predicted"/>